<gene>
    <name evidence="1" type="primary">IAH1_6</name>
    <name evidence="1" type="ORF">IWW38_002936</name>
</gene>
<reference evidence="1" key="1">
    <citation type="submission" date="2022-07" db="EMBL/GenBank/DDBJ databases">
        <title>Phylogenomic reconstructions and comparative analyses of Kickxellomycotina fungi.</title>
        <authorList>
            <person name="Reynolds N.K."/>
            <person name="Stajich J.E."/>
            <person name="Barry K."/>
            <person name="Grigoriev I.V."/>
            <person name="Crous P."/>
            <person name="Smith M.E."/>
        </authorList>
    </citation>
    <scope>NUCLEOTIDE SEQUENCE</scope>
    <source>
        <strain evidence="1">CBS 190363</strain>
    </source>
</reference>
<proteinExistence type="predicted"/>
<keyword evidence="2" id="KW-1185">Reference proteome</keyword>
<name>A0ACC1M2P6_9FUNG</name>
<sequence length="242" mass="26528">MLDTIVCIGDSLTQHGNDVSKCGWVSQLSNAYIRRMDVVNRGFSGFTSRWVLPLMSEVLSASQPKPRILTILLGSNDSLLPAHPRHVPIDEFEANIRGMVATVAELSPETKVILITPPSLGEKLYATWDKDMLRTFEIVKAYADVVRSIASELSLPCADLWTAVETKTKEIGGELDGYDSFSYDGVHLSAGGNDLLFEVLMQTIKNDHPELHSSSIPLVVPYHKEIDAAIADGKAVAEAVHR</sequence>
<dbReference type="Proteomes" id="UP001139981">
    <property type="component" value="Unassembled WGS sequence"/>
</dbReference>
<comment type="caution">
    <text evidence="1">The sequence shown here is derived from an EMBL/GenBank/DDBJ whole genome shotgun (WGS) entry which is preliminary data.</text>
</comment>
<evidence type="ECO:0000313" key="2">
    <source>
        <dbReference type="Proteomes" id="UP001139981"/>
    </source>
</evidence>
<organism evidence="1 2">
    <name type="scientific">Coemansia aciculifera</name>
    <dbReference type="NCBI Taxonomy" id="417176"/>
    <lineage>
        <taxon>Eukaryota</taxon>
        <taxon>Fungi</taxon>
        <taxon>Fungi incertae sedis</taxon>
        <taxon>Zoopagomycota</taxon>
        <taxon>Kickxellomycotina</taxon>
        <taxon>Kickxellomycetes</taxon>
        <taxon>Kickxellales</taxon>
        <taxon>Kickxellaceae</taxon>
        <taxon>Coemansia</taxon>
    </lineage>
</organism>
<protein>
    <submittedName>
        <fullName evidence="1">Isoamyl acetate-hydrolyzing esterase</fullName>
    </submittedName>
</protein>
<accession>A0ACC1M2P6</accession>
<dbReference type="EMBL" id="JANBVB010000582">
    <property type="protein sequence ID" value="KAJ2893225.1"/>
    <property type="molecule type" value="Genomic_DNA"/>
</dbReference>
<evidence type="ECO:0000313" key="1">
    <source>
        <dbReference type="EMBL" id="KAJ2893225.1"/>
    </source>
</evidence>